<dbReference type="GO" id="GO:0004359">
    <property type="term" value="F:glutaminase activity"/>
    <property type="evidence" value="ECO:0007669"/>
    <property type="project" value="UniProtKB-EC"/>
</dbReference>
<evidence type="ECO:0000256" key="7">
    <source>
        <dbReference type="ARBA" id="ARBA00049534"/>
    </source>
</evidence>
<evidence type="ECO:0000259" key="11">
    <source>
        <dbReference type="Pfam" id="PF17959"/>
    </source>
</evidence>
<comment type="subunit">
    <text evidence="2">Homotetramer.</text>
</comment>
<proteinExistence type="inferred from homology"/>
<evidence type="ECO:0000256" key="3">
    <source>
        <dbReference type="ARBA" id="ARBA00012918"/>
    </source>
</evidence>
<dbReference type="Gene3D" id="3.40.710.10">
    <property type="entry name" value="DD-peptidase/beta-lactamase superfamily"/>
    <property type="match status" value="1"/>
</dbReference>
<feature type="repeat" description="ANK" evidence="9">
    <location>
        <begin position="488"/>
        <end position="510"/>
    </location>
</feature>
<dbReference type="SUPFAM" id="SSF56601">
    <property type="entry name" value="beta-lactamase/transpeptidase-like"/>
    <property type="match status" value="1"/>
</dbReference>
<evidence type="ECO:0000256" key="9">
    <source>
        <dbReference type="PROSITE-ProRule" id="PRU00023"/>
    </source>
</evidence>
<feature type="compositionally biased region" description="Low complexity" evidence="10">
    <location>
        <begin position="563"/>
        <end position="589"/>
    </location>
</feature>
<dbReference type="AlphaFoldDB" id="A0A8T0A037"/>
<dbReference type="Proteomes" id="UP000605970">
    <property type="component" value="Unassembled WGS sequence"/>
</dbReference>
<keyword evidence="4" id="KW-0677">Repeat</keyword>
<evidence type="ECO:0000256" key="2">
    <source>
        <dbReference type="ARBA" id="ARBA00011881"/>
    </source>
</evidence>
<evidence type="ECO:0000256" key="8">
    <source>
        <dbReference type="ARBA" id="ARBA00077251"/>
    </source>
</evidence>
<dbReference type="InterPro" id="IPR036770">
    <property type="entry name" value="Ankyrin_rpt-contain_sf"/>
</dbReference>
<dbReference type="OrthoDB" id="9995210at2759"/>
<evidence type="ECO:0000313" key="13">
    <source>
        <dbReference type="Proteomes" id="UP000605970"/>
    </source>
</evidence>
<dbReference type="PROSITE" id="PS50088">
    <property type="entry name" value="ANK_REPEAT"/>
    <property type="match status" value="1"/>
</dbReference>
<feature type="compositionally biased region" description="Acidic residues" evidence="10">
    <location>
        <begin position="590"/>
        <end position="612"/>
    </location>
</feature>
<comment type="similarity">
    <text evidence="1">Belongs to the glutaminase family.</text>
</comment>
<feature type="region of interest" description="Disordered" evidence="10">
    <location>
        <begin position="554"/>
        <end position="622"/>
    </location>
</feature>
<dbReference type="FunFam" id="1.25.40.20:FF:000069">
    <property type="entry name" value="Glutaminase, isoform E"/>
    <property type="match status" value="1"/>
</dbReference>
<dbReference type="SMART" id="SM00248">
    <property type="entry name" value="ANK"/>
    <property type="match status" value="2"/>
</dbReference>
<dbReference type="InterPro" id="IPR015868">
    <property type="entry name" value="Glutaminase"/>
</dbReference>
<name>A0A8T0A037_9BILA</name>
<dbReference type="InterPro" id="IPR002110">
    <property type="entry name" value="Ankyrin_rpt"/>
</dbReference>
<evidence type="ECO:0000313" key="12">
    <source>
        <dbReference type="EMBL" id="KAF7639361.1"/>
    </source>
</evidence>
<dbReference type="EMBL" id="JABEBT010000005">
    <property type="protein sequence ID" value="KAF7639361.1"/>
    <property type="molecule type" value="Genomic_DNA"/>
</dbReference>
<dbReference type="SUPFAM" id="SSF48403">
    <property type="entry name" value="Ankyrin repeat"/>
    <property type="match status" value="1"/>
</dbReference>
<dbReference type="Gene3D" id="1.25.40.20">
    <property type="entry name" value="Ankyrin repeat-containing domain"/>
    <property type="match status" value="1"/>
</dbReference>
<dbReference type="Pfam" id="PF04960">
    <property type="entry name" value="Glutaminase"/>
    <property type="match status" value="1"/>
</dbReference>
<dbReference type="PANTHER" id="PTHR12544">
    <property type="entry name" value="GLUTAMINASE"/>
    <property type="match status" value="1"/>
</dbReference>
<accession>A0A8T0A037</accession>
<protein>
    <recommendedName>
        <fullName evidence="3">glutaminase</fullName>
        <ecNumber evidence="3">3.5.1.2</ecNumber>
    </recommendedName>
    <alternativeName>
        <fullName evidence="8">L-glutamine amidohydrolase</fullName>
    </alternativeName>
</protein>
<keyword evidence="6 9" id="KW-0040">ANK repeat</keyword>
<evidence type="ECO:0000256" key="4">
    <source>
        <dbReference type="ARBA" id="ARBA00022737"/>
    </source>
</evidence>
<sequence length="707" mass="79734">MKQNTTTTICLPSSEAFIFGDRQNSSEDLVYNLFKIPHRFGLQSNDQRLAPMLEKMREYLNIENINSTITTVDGIRKIVTNIIEEINYEEFNFNKNLSCEQFKSCIRPCIELISRALRNQLIIPNWTEFTTKIREIFEECRSEENGEVATYIPQLARADPNRWGISVCTIDGQRFSLGDFNFPWCFQSVSKAFNYSIVASILGDYVHSFVGHEPSGRLFNEICLDSSGKPHNPMINSGAIIVTSLLCKGLPMADRYDFALNEYKKLAGGGYIGFNNATFLSEKKTADRNYALSYYMKENKCFPSDIESIRDELDFYFQLCSLETNCEAAAVMASTLANGGVCPLNDQSCIQSRACRDVLSLMYSCGMYDYSGQFAFDVGLPAKSGVSGGMILVIPNLMGICLFSPRLDRMGNTTRGVLFCQKLVDIFNFHNYDSLLHTDSKKIDPRRRIGNKETDLVVNLLFACKNGDLETVRKLHLQGMNLNIVDYDGRTALHLAASEGQTVILKFLLQIAKVDQNIRDRWGRTALDDARTFHRTACMALLLKAAQRKQHKKLPKELSQTKGTNGLNINDNNNNLNLTTNTSTTIESSGNEEEKEEELLQTDEESLWDDDQSLPKIPKNSGRSLKAAETAKWMIEHCVERLSLGGTDEIIENGETSQSYKYSNNKNERSKVQQTSIISSKFHTTIKGCHLKNGSSVNILKKFQTKS</sequence>
<dbReference type="PANTHER" id="PTHR12544:SF29">
    <property type="entry name" value="GLUTAMINASE"/>
    <property type="match status" value="1"/>
</dbReference>
<dbReference type="EC" id="3.5.1.2" evidence="3"/>
<evidence type="ECO:0000256" key="6">
    <source>
        <dbReference type="ARBA" id="ARBA00023043"/>
    </source>
</evidence>
<feature type="domain" description="Glutaminase EF-hand" evidence="11">
    <location>
        <begin position="30"/>
        <end position="124"/>
    </location>
</feature>
<comment type="caution">
    <text evidence="12">The sequence shown here is derived from an EMBL/GenBank/DDBJ whole genome shotgun (WGS) entry which is preliminary data.</text>
</comment>
<gene>
    <name evidence="12" type="ORF">Mgra_00001029</name>
</gene>
<dbReference type="Pfam" id="PF12796">
    <property type="entry name" value="Ank_2"/>
    <property type="match status" value="1"/>
</dbReference>
<evidence type="ECO:0000256" key="10">
    <source>
        <dbReference type="SAM" id="MobiDB-lite"/>
    </source>
</evidence>
<evidence type="ECO:0000256" key="5">
    <source>
        <dbReference type="ARBA" id="ARBA00022801"/>
    </source>
</evidence>
<evidence type="ECO:0000256" key="1">
    <source>
        <dbReference type="ARBA" id="ARBA00011076"/>
    </source>
</evidence>
<dbReference type="PROSITE" id="PS50297">
    <property type="entry name" value="ANK_REP_REGION"/>
    <property type="match status" value="1"/>
</dbReference>
<reference evidence="12" key="1">
    <citation type="journal article" date="2020" name="Ecol. Evol.">
        <title>Genome structure and content of the rice root-knot nematode (Meloidogyne graminicola).</title>
        <authorList>
            <person name="Phan N.T."/>
            <person name="Danchin E.G.J."/>
            <person name="Klopp C."/>
            <person name="Perfus-Barbeoch L."/>
            <person name="Kozlowski D.K."/>
            <person name="Koutsovoulos G.D."/>
            <person name="Lopez-Roques C."/>
            <person name="Bouchez O."/>
            <person name="Zahm M."/>
            <person name="Besnard G."/>
            <person name="Bellafiore S."/>
        </authorList>
    </citation>
    <scope>NUCLEOTIDE SEQUENCE</scope>
    <source>
        <strain evidence="12">VN-18</strain>
    </source>
</reference>
<organism evidence="12 13">
    <name type="scientific">Meloidogyne graminicola</name>
    <dbReference type="NCBI Taxonomy" id="189291"/>
    <lineage>
        <taxon>Eukaryota</taxon>
        <taxon>Metazoa</taxon>
        <taxon>Ecdysozoa</taxon>
        <taxon>Nematoda</taxon>
        <taxon>Chromadorea</taxon>
        <taxon>Rhabditida</taxon>
        <taxon>Tylenchina</taxon>
        <taxon>Tylenchomorpha</taxon>
        <taxon>Tylenchoidea</taxon>
        <taxon>Meloidogynidae</taxon>
        <taxon>Meloidogyninae</taxon>
        <taxon>Meloidogyne</taxon>
    </lineage>
</organism>
<keyword evidence="13" id="KW-1185">Reference proteome</keyword>
<dbReference type="GO" id="GO:0006543">
    <property type="term" value="P:L-glutamine catabolic process"/>
    <property type="evidence" value="ECO:0007669"/>
    <property type="project" value="TreeGrafter"/>
</dbReference>
<dbReference type="InterPro" id="IPR012338">
    <property type="entry name" value="Beta-lactam/transpept-like"/>
</dbReference>
<keyword evidence="5" id="KW-0378">Hydrolase</keyword>
<dbReference type="FunFam" id="3.40.710.10:FF:000008">
    <property type="entry name" value="Glutaminase, isoform E"/>
    <property type="match status" value="1"/>
</dbReference>
<dbReference type="NCBIfam" id="TIGR03814">
    <property type="entry name" value="Gln_ase"/>
    <property type="match status" value="1"/>
</dbReference>
<comment type="catalytic activity">
    <reaction evidence="7">
        <text>L-glutamine + H2O = L-glutamate + NH4(+)</text>
        <dbReference type="Rhea" id="RHEA:15889"/>
        <dbReference type="ChEBI" id="CHEBI:15377"/>
        <dbReference type="ChEBI" id="CHEBI:28938"/>
        <dbReference type="ChEBI" id="CHEBI:29985"/>
        <dbReference type="ChEBI" id="CHEBI:58359"/>
        <dbReference type="EC" id="3.5.1.2"/>
    </reaction>
</comment>
<dbReference type="Gene3D" id="1.10.238.210">
    <property type="match status" value="1"/>
</dbReference>
<dbReference type="GO" id="GO:0006537">
    <property type="term" value="P:glutamate biosynthetic process"/>
    <property type="evidence" value="ECO:0007669"/>
    <property type="project" value="TreeGrafter"/>
</dbReference>
<dbReference type="Pfam" id="PF17959">
    <property type="entry name" value="EF-hand_14"/>
    <property type="match status" value="1"/>
</dbReference>
<dbReference type="HAMAP" id="MF_00313">
    <property type="entry name" value="Glutaminase"/>
    <property type="match status" value="1"/>
</dbReference>
<dbReference type="InterPro" id="IPR041541">
    <property type="entry name" value="Glutaminase_EF-hand"/>
</dbReference>